<dbReference type="Proteomes" id="UP000184342">
    <property type="component" value="Unassembled WGS sequence"/>
</dbReference>
<dbReference type="Pfam" id="PF12917">
    <property type="entry name" value="YfbR-like"/>
    <property type="match status" value="1"/>
</dbReference>
<dbReference type="CDD" id="cd00077">
    <property type="entry name" value="HDc"/>
    <property type="match status" value="1"/>
</dbReference>
<dbReference type="SMART" id="SM00471">
    <property type="entry name" value="HDc"/>
    <property type="match status" value="1"/>
</dbReference>
<dbReference type="Gene3D" id="1.10.3210.10">
    <property type="entry name" value="Hypothetical protein af1432"/>
    <property type="match status" value="1"/>
</dbReference>
<evidence type="ECO:0000313" key="4">
    <source>
        <dbReference type="Proteomes" id="UP000184342"/>
    </source>
</evidence>
<organism evidence="3 4">
    <name type="scientific">Parasporobacterium paucivorans DSM 15970</name>
    <dbReference type="NCBI Taxonomy" id="1122934"/>
    <lineage>
        <taxon>Bacteria</taxon>
        <taxon>Bacillati</taxon>
        <taxon>Bacillota</taxon>
        <taxon>Clostridia</taxon>
        <taxon>Lachnospirales</taxon>
        <taxon>Lachnospiraceae</taxon>
        <taxon>Parasporobacterium</taxon>
    </lineage>
</organism>
<dbReference type="PANTHER" id="PTHR11845">
    <property type="entry name" value="5'-DEOXYNUCLEOTIDASE HDDC2"/>
    <property type="match status" value="1"/>
</dbReference>
<dbReference type="InterPro" id="IPR039356">
    <property type="entry name" value="YfbR/HDDC2"/>
</dbReference>
<dbReference type="GO" id="GO:0005737">
    <property type="term" value="C:cytoplasm"/>
    <property type="evidence" value="ECO:0007669"/>
    <property type="project" value="TreeGrafter"/>
</dbReference>
<evidence type="ECO:0000256" key="1">
    <source>
        <dbReference type="ARBA" id="ARBA00022801"/>
    </source>
</evidence>
<protein>
    <submittedName>
        <fullName evidence="3">5'-deoxynucleotidase</fullName>
    </submittedName>
</protein>
<proteinExistence type="predicted"/>
<gene>
    <name evidence="3" type="ORF">SAMN02745691_01251</name>
</gene>
<keyword evidence="4" id="KW-1185">Reference proteome</keyword>
<dbReference type="PANTHER" id="PTHR11845:SF13">
    <property type="entry name" value="5'-DEOXYNUCLEOTIDASE HDDC2"/>
    <property type="match status" value="1"/>
</dbReference>
<accession>A0A1M6G498</accession>
<feature type="domain" description="HD/PDEase" evidence="2">
    <location>
        <begin position="29"/>
        <end position="154"/>
    </location>
</feature>
<name>A0A1M6G498_9FIRM</name>
<sequence length="198" mass="22351">MNTKKTNNFYAMLSRMKYINRWGLMRNTISENIAEHSLDVSIIAHALAVIGNTYFGKKLDSDRVAVLALFHDASEIITGDMPTPVKYFSRDIQDAYKSVEGVAVGELLDSIPEEMRGHYESILKKDPQEAELWVLVKAADKISALIKCVEEKGMGNSDFDSALKSTMDKIKEMNIKEADFFIENFIPAYSLTLDEQAR</sequence>
<reference evidence="3 4" key="1">
    <citation type="submission" date="2016-11" db="EMBL/GenBank/DDBJ databases">
        <authorList>
            <person name="Jaros S."/>
            <person name="Januszkiewicz K."/>
            <person name="Wedrychowicz H."/>
        </authorList>
    </citation>
    <scope>NUCLEOTIDE SEQUENCE [LARGE SCALE GENOMIC DNA]</scope>
    <source>
        <strain evidence="3 4">DSM 15970</strain>
    </source>
</reference>
<keyword evidence="1" id="KW-0378">Hydrolase</keyword>
<evidence type="ECO:0000259" key="2">
    <source>
        <dbReference type="SMART" id="SM00471"/>
    </source>
</evidence>
<evidence type="ECO:0000313" key="3">
    <source>
        <dbReference type="EMBL" id="SHJ04821.1"/>
    </source>
</evidence>
<dbReference type="GO" id="GO:0002953">
    <property type="term" value="F:5'-deoxynucleotidase activity"/>
    <property type="evidence" value="ECO:0007669"/>
    <property type="project" value="InterPro"/>
</dbReference>
<dbReference type="AlphaFoldDB" id="A0A1M6G498"/>
<dbReference type="SUPFAM" id="SSF109604">
    <property type="entry name" value="HD-domain/PDEase-like"/>
    <property type="match status" value="1"/>
</dbReference>
<dbReference type="OrthoDB" id="9812744at2"/>
<dbReference type="InterPro" id="IPR003607">
    <property type="entry name" value="HD/PDEase_dom"/>
</dbReference>
<dbReference type="EMBL" id="FQYT01000011">
    <property type="protein sequence ID" value="SHJ04821.1"/>
    <property type="molecule type" value="Genomic_DNA"/>
</dbReference>
<dbReference type="RefSeq" id="WP_073993500.1">
    <property type="nucleotide sequence ID" value="NZ_FQYT01000011.1"/>
</dbReference>
<dbReference type="NCBIfam" id="NF003009">
    <property type="entry name" value="PRK03826.1"/>
    <property type="match status" value="1"/>
</dbReference>
<dbReference type="STRING" id="1122934.SAMN02745691_01251"/>